<dbReference type="InterPro" id="IPR051872">
    <property type="entry name" value="Cytochrome_b5/Flavoprotein_Rdt"/>
</dbReference>
<dbReference type="PANTHER" id="PTHR46237">
    <property type="entry name" value="CYTOCHROME B5 REDUCTASE 4 FAMILY MEMBER"/>
    <property type="match status" value="1"/>
</dbReference>
<gene>
    <name evidence="6" type="ORF">ONZ51_g3704</name>
</gene>
<evidence type="ECO:0000256" key="4">
    <source>
        <dbReference type="SAM" id="MobiDB-lite"/>
    </source>
</evidence>
<accession>A0AAD7TZL1</accession>
<feature type="region of interest" description="Disordered" evidence="4">
    <location>
        <begin position="551"/>
        <end position="674"/>
    </location>
</feature>
<dbReference type="InterPro" id="IPR018506">
    <property type="entry name" value="Cyt_B5_heme-BS"/>
</dbReference>
<feature type="compositionally biased region" description="Low complexity" evidence="4">
    <location>
        <begin position="1107"/>
        <end position="1120"/>
    </location>
</feature>
<feature type="region of interest" description="Disordered" evidence="4">
    <location>
        <begin position="874"/>
        <end position="948"/>
    </location>
</feature>
<dbReference type="CDD" id="cd06558">
    <property type="entry name" value="crotonase-like"/>
    <property type="match status" value="1"/>
</dbReference>
<dbReference type="Gene3D" id="3.10.120.10">
    <property type="entry name" value="Cytochrome b5-like heme/steroid binding domain"/>
    <property type="match status" value="1"/>
</dbReference>
<evidence type="ECO:0000313" key="6">
    <source>
        <dbReference type="EMBL" id="KAJ8488227.1"/>
    </source>
</evidence>
<dbReference type="GO" id="GO:0004128">
    <property type="term" value="F:cytochrome-b5 reductase activity, acting on NAD(P)H"/>
    <property type="evidence" value="ECO:0007669"/>
    <property type="project" value="TreeGrafter"/>
</dbReference>
<feature type="compositionally biased region" description="Polar residues" evidence="4">
    <location>
        <begin position="1038"/>
        <end position="1060"/>
    </location>
</feature>
<dbReference type="GO" id="GO:0020037">
    <property type="term" value="F:heme binding"/>
    <property type="evidence" value="ECO:0007669"/>
    <property type="project" value="InterPro"/>
</dbReference>
<dbReference type="InterPro" id="IPR036400">
    <property type="entry name" value="Cyt_B5-like_heme/steroid_sf"/>
</dbReference>
<dbReference type="PROSITE" id="PS50255">
    <property type="entry name" value="CYTOCHROME_B5_2"/>
    <property type="match status" value="1"/>
</dbReference>
<dbReference type="InterPro" id="IPR029045">
    <property type="entry name" value="ClpP/crotonase-like_dom_sf"/>
</dbReference>
<organism evidence="6 7">
    <name type="scientific">Trametes cubensis</name>
    <dbReference type="NCBI Taxonomy" id="1111947"/>
    <lineage>
        <taxon>Eukaryota</taxon>
        <taxon>Fungi</taxon>
        <taxon>Dikarya</taxon>
        <taxon>Basidiomycota</taxon>
        <taxon>Agaricomycotina</taxon>
        <taxon>Agaricomycetes</taxon>
        <taxon>Polyporales</taxon>
        <taxon>Polyporaceae</taxon>
        <taxon>Trametes</taxon>
    </lineage>
</organism>
<evidence type="ECO:0000313" key="7">
    <source>
        <dbReference type="Proteomes" id="UP001215151"/>
    </source>
</evidence>
<evidence type="ECO:0000259" key="5">
    <source>
        <dbReference type="PROSITE" id="PS50255"/>
    </source>
</evidence>
<feature type="region of interest" description="Disordered" evidence="4">
    <location>
        <begin position="961"/>
        <end position="1120"/>
    </location>
</feature>
<keyword evidence="7" id="KW-1185">Reference proteome</keyword>
<dbReference type="SMART" id="SM01117">
    <property type="entry name" value="Cyt-b5"/>
    <property type="match status" value="1"/>
</dbReference>
<dbReference type="InterPro" id="IPR014748">
    <property type="entry name" value="Enoyl-CoA_hydra_C"/>
</dbReference>
<keyword evidence="1" id="KW-0349">Heme</keyword>
<feature type="compositionally biased region" description="Basic and acidic residues" evidence="4">
    <location>
        <begin position="785"/>
        <end position="799"/>
    </location>
</feature>
<reference evidence="6" key="1">
    <citation type="submission" date="2022-11" db="EMBL/GenBank/DDBJ databases">
        <title>Genome Sequence of Cubamyces cubensis.</title>
        <authorList>
            <person name="Buettner E."/>
        </authorList>
    </citation>
    <scope>NUCLEOTIDE SEQUENCE</scope>
    <source>
        <strain evidence="6">MPL-01</strain>
    </source>
</reference>
<keyword evidence="2" id="KW-0479">Metal-binding</keyword>
<sequence>MSLPDYANVGFTSINVQLDGAVAVVTLARTKQRNTFVGSLANDLIKAYDFLDRDERVRVVVLTAEPDAPAFCSGADLSGGWERILDDESEKEGEHAHRDSGGQVTMAIFRCRKITIVAVNGHAVGVGVTGLQLPCDIRFAWAGAKLAFPFVRRGIAPEACSSYLLPRLIGHSRAMSLFITGATVTPDSPLLSGLYHAILPTREEVFPAALALAKDLAVNTSQTAIAVTKALVWRGYDNIEEQHIVDSRAIRILARSPDAEEGATAFKQRRAPRFADQLSRLTPWMPWHMASYLRAWLYGQNPSEDVTSAPSPDVPSIATPDVPSIVESAPHEEDDDDTETVHGNDDDDDTPPMFPALNSAQRALSTSQANAVPRILNDAQRMPPPPAPSLAARRPGVSAGSRSTTSTLAPPPTTTKPPPQLAKRGKVALAPGHGPLDWANLKKSGADLRGTDTLLRVTPSMLKEHRSPDDVWTCINGKVYNITHYLPYHPGGEKELMRAAGRDGSKLFALTHAWVNIDYMLDGCLAFPALRTRSQQNSKTGITNVRMALQPTQASPGPFTSPKKHGSPSSHQTLHDKGKKPLHQNRSWVRGRDPEPTDDSPNGPDTGRPLSLLSRIKPESPSLLKRIAPAGEEPVTTSLEDRLTDPPQVEKGEGEVTDVEDVDMREAGPSTSPRKVQVKLEDTMEMIPSLTTARRVGMARGRRSTIDVFGEPTIPAVPNEASKAPTARIKEEKNPSPDPRPALVNDTVVDALLATILPSNGTTVLHSSPEPMATTSHSDATETTPVREREDAMAVDRDAVTPGPPPSSISAPATPSINPAVLEQCRNLLIPGIVRLAMRRNPGLDEETAKKRALARLSDEQCIEFLKLAKRMRTEMGDETSPPSSLVTPSARGSRSEAKRTREGEDESGSPAHKRQRQHTPNEAQEDPPGEVTATANLHSTPRPDNVAATLPNQVASLTLETGNVTSHPEGVPVSSREGSATHMSVAAVPSRSPSLRSRHASVVSANGNSRDGHTPLSADLDLSLSRSPAPSGRAGSAETNLPSTTTSHSATTLVPSPSRSPAPADVPNTFSSRSADASQRRSVTLTPNTTVQEQLPMVQGPSEDLMQPPQDMQDQTQQEEPPTLVPALWAAVIGRASPDVETIQFFVDDATADAARHWARRKEEFSFEHRHVKVHLLCLSAAVVSEYYQNLPPTATREEIVSAMWNMKTEWPTRGTLIIEPTSDTIQNPWIPDQDSGPLDITHAIARGMNTFRLIQLADMSSKLFVFHATEPSPEERRTVGRETIAVVRTIAKLMPQSPKKHDPLATRMHLVV</sequence>
<evidence type="ECO:0000256" key="1">
    <source>
        <dbReference type="ARBA" id="ARBA00022617"/>
    </source>
</evidence>
<dbReference type="SUPFAM" id="SSF52096">
    <property type="entry name" value="ClpP/crotonase"/>
    <property type="match status" value="1"/>
</dbReference>
<dbReference type="EMBL" id="JAPEVG010000066">
    <property type="protein sequence ID" value="KAJ8488227.1"/>
    <property type="molecule type" value="Genomic_DNA"/>
</dbReference>
<feature type="compositionally biased region" description="Low complexity" evidence="4">
    <location>
        <begin position="1016"/>
        <end position="1032"/>
    </location>
</feature>
<feature type="compositionally biased region" description="Polar residues" evidence="4">
    <location>
        <begin position="773"/>
        <end position="784"/>
    </location>
</feature>
<dbReference type="Pfam" id="PF00378">
    <property type="entry name" value="ECH_1"/>
    <property type="match status" value="1"/>
</dbReference>
<feature type="compositionally biased region" description="Polar residues" evidence="4">
    <location>
        <begin position="1084"/>
        <end position="1094"/>
    </location>
</feature>
<dbReference type="PROSITE" id="PS00191">
    <property type="entry name" value="CYTOCHROME_B5_1"/>
    <property type="match status" value="1"/>
</dbReference>
<feature type="compositionally biased region" description="Basic and acidic residues" evidence="4">
    <location>
        <begin position="639"/>
        <end position="654"/>
    </location>
</feature>
<dbReference type="InterPro" id="IPR001753">
    <property type="entry name" value="Enoyl-CoA_hydra/iso"/>
</dbReference>
<feature type="region of interest" description="Disordered" evidence="4">
    <location>
        <begin position="710"/>
        <end position="743"/>
    </location>
</feature>
<dbReference type="InterPro" id="IPR001199">
    <property type="entry name" value="Cyt_B5-like_heme/steroid-bd"/>
</dbReference>
<evidence type="ECO:0000256" key="2">
    <source>
        <dbReference type="ARBA" id="ARBA00022723"/>
    </source>
</evidence>
<feature type="compositionally biased region" description="Polar residues" evidence="4">
    <location>
        <begin position="881"/>
        <end position="893"/>
    </location>
</feature>
<feature type="compositionally biased region" description="Basic and acidic residues" evidence="4">
    <location>
        <begin position="894"/>
        <end position="903"/>
    </location>
</feature>
<feature type="domain" description="Cytochrome b5 heme-binding" evidence="5">
    <location>
        <begin position="454"/>
        <end position="513"/>
    </location>
</feature>
<dbReference type="GO" id="GO:0046872">
    <property type="term" value="F:metal ion binding"/>
    <property type="evidence" value="ECO:0007669"/>
    <property type="project" value="UniProtKB-KW"/>
</dbReference>
<evidence type="ECO:0000256" key="3">
    <source>
        <dbReference type="ARBA" id="ARBA00023004"/>
    </source>
</evidence>
<feature type="region of interest" description="Disordered" evidence="4">
    <location>
        <begin position="378"/>
        <end position="423"/>
    </location>
</feature>
<feature type="compositionally biased region" description="Low complexity" evidence="4">
    <location>
        <begin position="1072"/>
        <end position="1083"/>
    </location>
</feature>
<dbReference type="PANTHER" id="PTHR46237:SF1">
    <property type="entry name" value="CYTOCHROME B5 REDUCTASE 4"/>
    <property type="match status" value="1"/>
</dbReference>
<name>A0AAD7TZL1_9APHY</name>
<keyword evidence="3" id="KW-0408">Iron</keyword>
<dbReference type="Pfam" id="PF00173">
    <property type="entry name" value="Cyt-b5"/>
    <property type="match status" value="1"/>
</dbReference>
<dbReference type="FunFam" id="3.10.120.10:FF:000001">
    <property type="entry name" value="Cytochrome b5 reductase 4"/>
    <property type="match status" value="1"/>
</dbReference>
<dbReference type="Proteomes" id="UP001215151">
    <property type="component" value="Unassembled WGS sequence"/>
</dbReference>
<feature type="region of interest" description="Disordered" evidence="4">
    <location>
        <begin position="761"/>
        <end position="815"/>
    </location>
</feature>
<dbReference type="GO" id="GO:0005737">
    <property type="term" value="C:cytoplasm"/>
    <property type="evidence" value="ECO:0007669"/>
    <property type="project" value="TreeGrafter"/>
</dbReference>
<proteinExistence type="predicted"/>
<feature type="compositionally biased region" description="Pro residues" evidence="4">
    <location>
        <begin position="409"/>
        <end position="420"/>
    </location>
</feature>
<feature type="region of interest" description="Disordered" evidence="4">
    <location>
        <begin position="327"/>
        <end position="356"/>
    </location>
</feature>
<dbReference type="Gene3D" id="1.10.12.10">
    <property type="entry name" value="Lyase 2-enoyl-coa Hydratase, Chain A, domain 2"/>
    <property type="match status" value="1"/>
</dbReference>
<dbReference type="SUPFAM" id="SSF55856">
    <property type="entry name" value="Cytochrome b5-like heme/steroid binding domain"/>
    <property type="match status" value="1"/>
</dbReference>
<protein>
    <recommendedName>
        <fullName evidence="5">Cytochrome b5 heme-binding domain-containing protein</fullName>
    </recommendedName>
</protein>
<dbReference type="Gene3D" id="3.90.226.10">
    <property type="entry name" value="2-enoyl-CoA Hydratase, Chain A, domain 1"/>
    <property type="match status" value="1"/>
</dbReference>
<comment type="caution">
    <text evidence="6">The sequence shown here is derived from an EMBL/GenBank/DDBJ whole genome shotgun (WGS) entry which is preliminary data.</text>
</comment>